<keyword evidence="2" id="KW-0378">Hydrolase</keyword>
<feature type="domain" description="P/Homo B" evidence="4">
    <location>
        <begin position="22"/>
        <end position="175"/>
    </location>
</feature>
<reference evidence="6" key="1">
    <citation type="submission" date="2019-06" db="EMBL/GenBank/DDBJ databases">
        <title>The complete genome of Emcibacter congregatus ZYLT.</title>
        <authorList>
            <person name="Zhao Z."/>
        </authorList>
    </citation>
    <scope>NUCLEOTIDE SEQUENCE [LARGE SCALE GENOMIC DNA]</scope>
    <source>
        <strain evidence="6">MCCC 1A06723</strain>
    </source>
</reference>
<dbReference type="Pfam" id="PF01483">
    <property type="entry name" value="P_proprotein"/>
    <property type="match status" value="1"/>
</dbReference>
<protein>
    <submittedName>
        <fullName evidence="5">PEP-CTERM sorting domain-containing protein</fullName>
    </submittedName>
</protein>
<dbReference type="OrthoDB" id="7237710at2"/>
<dbReference type="InterPro" id="IPR013424">
    <property type="entry name" value="Ice-binding_C"/>
</dbReference>
<organism evidence="5 6">
    <name type="scientific">Emcibacter nanhaiensis</name>
    <dbReference type="NCBI Taxonomy" id="1505037"/>
    <lineage>
        <taxon>Bacteria</taxon>
        <taxon>Pseudomonadati</taxon>
        <taxon>Pseudomonadota</taxon>
        <taxon>Alphaproteobacteria</taxon>
        <taxon>Emcibacterales</taxon>
        <taxon>Emcibacteraceae</taxon>
        <taxon>Emcibacter</taxon>
    </lineage>
</organism>
<evidence type="ECO:0000256" key="3">
    <source>
        <dbReference type="SAM" id="SignalP"/>
    </source>
</evidence>
<dbReference type="AlphaFoldDB" id="A0A501PSZ4"/>
<dbReference type="InterPro" id="IPR002884">
    <property type="entry name" value="P_dom"/>
</dbReference>
<sequence>MTKTLKNTAAVVALMAGFALPSAAMATIYTNDTDVAIPAEGSVSSDIVIADAGSIASITVEAGIDHTWIGDLLITLESADGTEIVLMDRPGVPASTFGNSDDLSAGNPLIFDDASLVAAETANGGGTYGPDDALASLFGESLAGTWTLHIEDLAGGDAGLLDYWSLNINWEIVDAPEPAALGLMGLGLVGMGFAARRRKA</sequence>
<dbReference type="Gene3D" id="2.60.120.260">
    <property type="entry name" value="Galactose-binding domain-like"/>
    <property type="match status" value="1"/>
</dbReference>
<accession>A0A501PSZ4</accession>
<feature type="signal peptide" evidence="3">
    <location>
        <begin position="1"/>
        <end position="26"/>
    </location>
</feature>
<keyword evidence="1" id="KW-0645">Protease</keyword>
<evidence type="ECO:0000256" key="2">
    <source>
        <dbReference type="ARBA" id="ARBA00022801"/>
    </source>
</evidence>
<dbReference type="Proteomes" id="UP000319148">
    <property type="component" value="Unassembled WGS sequence"/>
</dbReference>
<dbReference type="RefSeq" id="WP_139938647.1">
    <property type="nucleotide sequence ID" value="NZ_JBHSYP010000022.1"/>
</dbReference>
<proteinExistence type="predicted"/>
<dbReference type="NCBIfam" id="TIGR02595">
    <property type="entry name" value="PEP_CTERM"/>
    <property type="match status" value="1"/>
</dbReference>
<dbReference type="SUPFAM" id="SSF49785">
    <property type="entry name" value="Galactose-binding domain-like"/>
    <property type="match status" value="1"/>
</dbReference>
<evidence type="ECO:0000256" key="1">
    <source>
        <dbReference type="ARBA" id="ARBA00022670"/>
    </source>
</evidence>
<dbReference type="PROSITE" id="PS51829">
    <property type="entry name" value="P_HOMO_B"/>
    <property type="match status" value="1"/>
</dbReference>
<evidence type="ECO:0000313" key="5">
    <source>
        <dbReference type="EMBL" id="TPD63268.1"/>
    </source>
</evidence>
<keyword evidence="6" id="KW-1185">Reference proteome</keyword>
<dbReference type="InterPro" id="IPR008979">
    <property type="entry name" value="Galactose-bd-like_sf"/>
</dbReference>
<keyword evidence="3" id="KW-0732">Signal</keyword>
<gene>
    <name evidence="5" type="ORF">FIV46_03710</name>
</gene>
<evidence type="ECO:0000259" key="4">
    <source>
        <dbReference type="PROSITE" id="PS51829"/>
    </source>
</evidence>
<dbReference type="Pfam" id="PF07589">
    <property type="entry name" value="PEP-CTERM"/>
    <property type="match status" value="1"/>
</dbReference>
<dbReference type="EMBL" id="VFIY01000004">
    <property type="protein sequence ID" value="TPD63268.1"/>
    <property type="molecule type" value="Genomic_DNA"/>
</dbReference>
<evidence type="ECO:0000313" key="6">
    <source>
        <dbReference type="Proteomes" id="UP000319148"/>
    </source>
</evidence>
<comment type="caution">
    <text evidence="5">The sequence shown here is derived from an EMBL/GenBank/DDBJ whole genome shotgun (WGS) entry which is preliminary data.</text>
</comment>
<dbReference type="GO" id="GO:0006508">
    <property type="term" value="P:proteolysis"/>
    <property type="evidence" value="ECO:0007669"/>
    <property type="project" value="UniProtKB-KW"/>
</dbReference>
<dbReference type="GO" id="GO:0004252">
    <property type="term" value="F:serine-type endopeptidase activity"/>
    <property type="evidence" value="ECO:0007669"/>
    <property type="project" value="InterPro"/>
</dbReference>
<name>A0A501PSZ4_9PROT</name>
<feature type="chain" id="PRO_5021488951" evidence="3">
    <location>
        <begin position="27"/>
        <end position="200"/>
    </location>
</feature>